<evidence type="ECO:0000256" key="4">
    <source>
        <dbReference type="ARBA" id="ARBA00022989"/>
    </source>
</evidence>
<dbReference type="PANTHER" id="PTHR36115">
    <property type="entry name" value="PROLINE-RICH ANTIGEN HOMOLOG-RELATED"/>
    <property type="match status" value="1"/>
</dbReference>
<feature type="transmembrane region" description="Helical" evidence="6">
    <location>
        <begin position="20"/>
        <end position="43"/>
    </location>
</feature>
<proteinExistence type="predicted"/>
<evidence type="ECO:0000256" key="5">
    <source>
        <dbReference type="ARBA" id="ARBA00023136"/>
    </source>
</evidence>
<dbReference type="RefSeq" id="WP_194508595.1">
    <property type="nucleotide sequence ID" value="NZ_JADILU010000005.1"/>
</dbReference>
<keyword evidence="5 6" id="KW-0472">Membrane</keyword>
<name>A0ABW5ZSU9_9FLAO</name>
<dbReference type="EMBL" id="JBHUOS010000002">
    <property type="protein sequence ID" value="MFD2915108.1"/>
    <property type="molecule type" value="Genomic_DNA"/>
</dbReference>
<accession>A0ABW5ZSU9</accession>
<dbReference type="PANTHER" id="PTHR36115:SF4">
    <property type="entry name" value="MEMBRANE PROTEIN"/>
    <property type="match status" value="1"/>
</dbReference>
<keyword evidence="2" id="KW-1003">Cell membrane</keyword>
<feature type="domain" description="RDD" evidence="7">
    <location>
        <begin position="14"/>
        <end position="126"/>
    </location>
</feature>
<evidence type="ECO:0000313" key="9">
    <source>
        <dbReference type="Proteomes" id="UP001597548"/>
    </source>
</evidence>
<comment type="caution">
    <text evidence="8">The sequence shown here is derived from an EMBL/GenBank/DDBJ whole genome shotgun (WGS) entry which is preliminary data.</text>
</comment>
<dbReference type="Proteomes" id="UP001597548">
    <property type="component" value="Unassembled WGS sequence"/>
</dbReference>
<dbReference type="InterPro" id="IPR010432">
    <property type="entry name" value="RDD"/>
</dbReference>
<sequence length="169" mass="19578">MYQNTFEITDELLASKGQRILHHFIDLVPQYAIMYGLTYGLFYLGEFTGNYTLNDIWNGMSEIEDFIVSYVFMFTYYFLMEKYTFKTLGKFATNTIVVSVDGNEPTTKQILKRSFSRWIPFDALSFLGTNGKGWHDSIADCYVVKADKFNEKKNSILELEQIGLIGEDI</sequence>
<dbReference type="Pfam" id="PF06271">
    <property type="entry name" value="RDD"/>
    <property type="match status" value="1"/>
</dbReference>
<comment type="subcellular location">
    <subcellularLocation>
        <location evidence="1">Cell membrane</location>
        <topology evidence="1">Multi-pass membrane protein</topology>
    </subcellularLocation>
</comment>
<keyword evidence="3 6" id="KW-0812">Transmembrane</keyword>
<evidence type="ECO:0000259" key="7">
    <source>
        <dbReference type="Pfam" id="PF06271"/>
    </source>
</evidence>
<dbReference type="InterPro" id="IPR051791">
    <property type="entry name" value="Pra-immunoreactive"/>
</dbReference>
<evidence type="ECO:0000313" key="8">
    <source>
        <dbReference type="EMBL" id="MFD2915108.1"/>
    </source>
</evidence>
<keyword evidence="4 6" id="KW-1133">Transmembrane helix</keyword>
<gene>
    <name evidence="8" type="ORF">ACFS29_05625</name>
</gene>
<evidence type="ECO:0000256" key="2">
    <source>
        <dbReference type="ARBA" id="ARBA00022475"/>
    </source>
</evidence>
<evidence type="ECO:0000256" key="1">
    <source>
        <dbReference type="ARBA" id="ARBA00004651"/>
    </source>
</evidence>
<evidence type="ECO:0000256" key="3">
    <source>
        <dbReference type="ARBA" id="ARBA00022692"/>
    </source>
</evidence>
<feature type="transmembrane region" description="Helical" evidence="6">
    <location>
        <begin position="63"/>
        <end position="80"/>
    </location>
</feature>
<protein>
    <submittedName>
        <fullName evidence="8">RDD family protein</fullName>
    </submittedName>
</protein>
<organism evidence="8 9">
    <name type="scientific">Psychroserpens luteus</name>
    <dbReference type="NCBI Taxonomy" id="1434066"/>
    <lineage>
        <taxon>Bacteria</taxon>
        <taxon>Pseudomonadati</taxon>
        <taxon>Bacteroidota</taxon>
        <taxon>Flavobacteriia</taxon>
        <taxon>Flavobacteriales</taxon>
        <taxon>Flavobacteriaceae</taxon>
        <taxon>Psychroserpens</taxon>
    </lineage>
</organism>
<reference evidence="9" key="1">
    <citation type="journal article" date="2019" name="Int. J. Syst. Evol. Microbiol.">
        <title>The Global Catalogue of Microorganisms (GCM) 10K type strain sequencing project: providing services to taxonomists for standard genome sequencing and annotation.</title>
        <authorList>
            <consortium name="The Broad Institute Genomics Platform"/>
            <consortium name="The Broad Institute Genome Sequencing Center for Infectious Disease"/>
            <person name="Wu L."/>
            <person name="Ma J."/>
        </authorList>
    </citation>
    <scope>NUCLEOTIDE SEQUENCE [LARGE SCALE GENOMIC DNA]</scope>
    <source>
        <strain evidence="9">KCTC 32514</strain>
    </source>
</reference>
<keyword evidence="9" id="KW-1185">Reference proteome</keyword>
<evidence type="ECO:0000256" key="6">
    <source>
        <dbReference type="SAM" id="Phobius"/>
    </source>
</evidence>